<proteinExistence type="predicted"/>
<feature type="region of interest" description="Disordered" evidence="1">
    <location>
        <begin position="372"/>
        <end position="415"/>
    </location>
</feature>
<feature type="region of interest" description="Disordered" evidence="1">
    <location>
        <begin position="287"/>
        <end position="316"/>
    </location>
</feature>
<dbReference type="EMBL" id="LT554888">
    <property type="protein sequence ID" value="SAM08145.1"/>
    <property type="molecule type" value="Genomic_DNA"/>
</dbReference>
<feature type="compositionally biased region" description="Acidic residues" evidence="1">
    <location>
        <begin position="401"/>
        <end position="415"/>
    </location>
</feature>
<dbReference type="OMA" id="GEFIQMI"/>
<evidence type="ECO:0000313" key="2">
    <source>
        <dbReference type="EMBL" id="SAM08145.1"/>
    </source>
</evidence>
<dbReference type="AlphaFoldDB" id="A0A163KGN2"/>
<feature type="compositionally biased region" description="Basic and acidic residues" evidence="1">
    <location>
        <begin position="557"/>
        <end position="588"/>
    </location>
</feature>
<feature type="compositionally biased region" description="Low complexity" evidence="1">
    <location>
        <begin position="506"/>
        <end position="534"/>
    </location>
</feature>
<feature type="region of interest" description="Disordered" evidence="1">
    <location>
        <begin position="169"/>
        <end position="220"/>
    </location>
</feature>
<accession>A0A163KGN2</accession>
<evidence type="ECO:0000313" key="3">
    <source>
        <dbReference type="Proteomes" id="UP000078561"/>
    </source>
</evidence>
<name>A0A163KGN2_ABSGL</name>
<dbReference type="OrthoDB" id="2275774at2759"/>
<keyword evidence="3" id="KW-1185">Reference proteome</keyword>
<dbReference type="STRING" id="4829.A0A163KGN2"/>
<feature type="compositionally biased region" description="Low complexity" evidence="1">
    <location>
        <begin position="201"/>
        <end position="218"/>
    </location>
</feature>
<feature type="compositionally biased region" description="Basic residues" evidence="1">
    <location>
        <begin position="177"/>
        <end position="193"/>
    </location>
</feature>
<organism evidence="2">
    <name type="scientific">Absidia glauca</name>
    <name type="common">Pin mould</name>
    <dbReference type="NCBI Taxonomy" id="4829"/>
    <lineage>
        <taxon>Eukaryota</taxon>
        <taxon>Fungi</taxon>
        <taxon>Fungi incertae sedis</taxon>
        <taxon>Mucoromycota</taxon>
        <taxon>Mucoromycotina</taxon>
        <taxon>Mucoromycetes</taxon>
        <taxon>Mucorales</taxon>
        <taxon>Cunninghamellaceae</taxon>
        <taxon>Absidia</taxon>
    </lineage>
</organism>
<feature type="compositionally biased region" description="Acidic residues" evidence="1">
    <location>
        <begin position="288"/>
        <end position="298"/>
    </location>
</feature>
<dbReference type="InParanoid" id="A0A163KGN2"/>
<reference evidence="2" key="1">
    <citation type="submission" date="2016-04" db="EMBL/GenBank/DDBJ databases">
        <authorList>
            <person name="Evans L.H."/>
            <person name="Alamgir A."/>
            <person name="Owens N."/>
            <person name="Weber N.D."/>
            <person name="Virtaneva K."/>
            <person name="Barbian K."/>
            <person name="Babar A."/>
            <person name="Rosenke K."/>
        </authorList>
    </citation>
    <scope>NUCLEOTIDE SEQUENCE [LARGE SCALE GENOMIC DNA]</scope>
    <source>
        <strain evidence="2">CBS 101.48</strain>
    </source>
</reference>
<gene>
    <name evidence="2" type="primary">ABSGL_13807.1 scaffold 14339</name>
</gene>
<evidence type="ECO:0000256" key="1">
    <source>
        <dbReference type="SAM" id="MobiDB-lite"/>
    </source>
</evidence>
<sequence>MHEKSGLTQTATTLSPTKTDAVAAAEAAAAATTTRRASLKFIFAPVSHNMPPPSTTNKIILDYLLYLSIQSRLKQAQIELLELTTPLQDKDNDDAIQVRKQRWVATATKAEQDKNAVESIVTGILSSHRNKRPSFQVDSHFEQRLHLCQLTNLIFGRLDTITNSSSQYAISQSSYSNRRRRRRYHQIHHHQHQHQHETLSDQDTSNNNNNNNHSDSSSPTLNSLCRWSHMIIPSYCRRHRLQKCVTCCQDTTTSNKPSPPILPPGLVEAIPTFLKTSADMLRQTLEANSDDDDDDDKNDDNKTNNGAHTNGDHTNKKPLIFAGQKVMGGGMPPRWYDLFLELLTQAAIERYLCDMQTGLESIYEIFSYGDVEDEDEPDHHADDPGTPQEHSLSHHSSSANADDDDDDDDEEDDMDDWGVRAADHHLLFPKTRTMYLFKTQVREREKEFLVIDKEVSLHDHFGKLAKRYPLENFEKNMGEFIQMIHNTMAIPALDNKYDDNDQDGESISSSTTSTTTQGTASTNSTATSAAPAPSVYKYPGDGSLLMPEIPDDDDDEQTGHHDNEEPVHTNKRRASVDLVKDDDLKRQG</sequence>
<protein>
    <submittedName>
        <fullName evidence="2">Uncharacterized protein</fullName>
    </submittedName>
</protein>
<feature type="region of interest" description="Disordered" evidence="1">
    <location>
        <begin position="495"/>
        <end position="588"/>
    </location>
</feature>
<dbReference type="Proteomes" id="UP000078561">
    <property type="component" value="Unassembled WGS sequence"/>
</dbReference>